<dbReference type="RefSeq" id="WP_135848145.1">
    <property type="nucleotide sequence ID" value="NZ_RHPJ01000001.1"/>
</dbReference>
<keyword evidence="1" id="KW-0808">Transferase</keyword>
<evidence type="ECO:0000313" key="2">
    <source>
        <dbReference type="Proteomes" id="UP000297318"/>
    </source>
</evidence>
<reference evidence="1 2" key="1">
    <citation type="submission" date="2018-11" db="EMBL/GenBank/DDBJ databases">
        <title>Complete genome sequencing of the Actinobacteria Serinibacter sp. K3-2.</title>
        <authorList>
            <person name="Rakitin A.L."/>
            <person name="Beletsky A.V."/>
            <person name="Mardanov A.V."/>
            <person name="Ravin N.V."/>
            <person name="Gromova A.S."/>
            <person name="Filippova S.N."/>
            <person name="Gal'Chenko V.F."/>
        </authorList>
    </citation>
    <scope>NUCLEOTIDE SEQUENCE [LARGE SCALE GENOMIC DNA]</scope>
    <source>
        <strain evidence="1 2">K3-2</strain>
    </source>
</reference>
<dbReference type="EMBL" id="RHPJ01000001">
    <property type="protein sequence ID" value="TGO05844.1"/>
    <property type="molecule type" value="Genomic_DNA"/>
</dbReference>
<dbReference type="AlphaFoldDB" id="A0A4Z1E1L0"/>
<dbReference type="OrthoDB" id="3199600at2"/>
<dbReference type="InterPro" id="IPR052922">
    <property type="entry name" value="Cytidylate_Kinase-2"/>
</dbReference>
<keyword evidence="2" id="KW-1185">Reference proteome</keyword>
<gene>
    <name evidence="1" type="ORF">SERN_0036</name>
</gene>
<proteinExistence type="predicted"/>
<comment type="caution">
    <text evidence="1">The sequence shown here is derived from an EMBL/GenBank/DDBJ whole genome shotgun (WGS) entry which is preliminary data.</text>
</comment>
<dbReference type="GO" id="GO:0016301">
    <property type="term" value="F:kinase activity"/>
    <property type="evidence" value="ECO:0007669"/>
    <property type="project" value="UniProtKB-KW"/>
</dbReference>
<name>A0A4Z1E1L0_9MICO</name>
<organism evidence="1 2">
    <name type="scientific">Serinibacter arcticus</name>
    <dbReference type="NCBI Taxonomy" id="1655435"/>
    <lineage>
        <taxon>Bacteria</taxon>
        <taxon>Bacillati</taxon>
        <taxon>Actinomycetota</taxon>
        <taxon>Actinomycetes</taxon>
        <taxon>Micrococcales</taxon>
        <taxon>Beutenbergiaceae</taxon>
        <taxon>Serinibacter</taxon>
    </lineage>
</organism>
<dbReference type="PANTHER" id="PTHR37816">
    <property type="entry name" value="YALI0E33011P"/>
    <property type="match status" value="1"/>
</dbReference>
<sequence length="196" mass="21803">MTTDLRAVRRVRIVGVSGSGKTRLAGRVAAILGVQHLELDAVFWDAGWTYRDLDEALRTVRAFVEASDESDGGWVADGNWSSRMQGLLDPGTPGGADVLVWLDHPRPLVMWQVVRRTVSRGLRRTELWHGNRESPGSWLHLDPEKNVVRWAWVQHPVLRARMTAVLDADPGAPVIRLAGRRAVARWLRALAAAQPS</sequence>
<evidence type="ECO:0000313" key="1">
    <source>
        <dbReference type="EMBL" id="TGO05844.1"/>
    </source>
</evidence>
<dbReference type="SUPFAM" id="SSF52540">
    <property type="entry name" value="P-loop containing nucleoside triphosphate hydrolases"/>
    <property type="match status" value="1"/>
</dbReference>
<keyword evidence="1" id="KW-0418">Kinase</keyword>
<dbReference type="InterPro" id="IPR027417">
    <property type="entry name" value="P-loop_NTPase"/>
</dbReference>
<dbReference type="PANTHER" id="PTHR37816:SF1">
    <property type="entry name" value="TOXIN"/>
    <property type="match status" value="1"/>
</dbReference>
<dbReference type="Gene3D" id="3.40.50.300">
    <property type="entry name" value="P-loop containing nucleotide triphosphate hydrolases"/>
    <property type="match status" value="1"/>
</dbReference>
<protein>
    <submittedName>
        <fullName evidence="1">Adenylate kinase</fullName>
    </submittedName>
</protein>
<dbReference type="Proteomes" id="UP000297318">
    <property type="component" value="Unassembled WGS sequence"/>
</dbReference>
<accession>A0A4Z1E1L0</accession>